<proteinExistence type="predicted"/>
<dbReference type="STRING" id="872970.SAMN04488134_101509"/>
<gene>
    <name evidence="1" type="ORF">SAMN04488134_101509</name>
</gene>
<dbReference type="EMBL" id="FODJ01000001">
    <property type="protein sequence ID" value="SEN62842.1"/>
    <property type="molecule type" value="Genomic_DNA"/>
</dbReference>
<keyword evidence="2" id="KW-1185">Reference proteome</keyword>
<accession>A0A1H8I3E4</accession>
<protein>
    <submittedName>
        <fullName evidence="1">Uncharacterized protein</fullName>
    </submittedName>
</protein>
<organism evidence="1 2">
    <name type="scientific">Amphibacillus marinus</name>
    <dbReference type="NCBI Taxonomy" id="872970"/>
    <lineage>
        <taxon>Bacteria</taxon>
        <taxon>Bacillati</taxon>
        <taxon>Bacillota</taxon>
        <taxon>Bacilli</taxon>
        <taxon>Bacillales</taxon>
        <taxon>Bacillaceae</taxon>
        <taxon>Amphibacillus</taxon>
    </lineage>
</organism>
<reference evidence="1 2" key="1">
    <citation type="submission" date="2016-10" db="EMBL/GenBank/DDBJ databases">
        <authorList>
            <person name="de Groot N.N."/>
        </authorList>
    </citation>
    <scope>NUCLEOTIDE SEQUENCE [LARGE SCALE GENOMIC DNA]</scope>
    <source>
        <strain evidence="1 2">CGMCC 1.10434</strain>
    </source>
</reference>
<sequence length="133" mass="14445">MKKLLVGTLLVFGFLVGFKGLDLEAAEFEESRIDSNEVELMSAQTFLNPTRINGRTHTYYNVTVSVNVGGNAHFSFNPGISGAPTRSGPGSFSRNFSQSWTSNSITTYTYWGSVTTQDYGPAPRANGTAVISY</sequence>
<dbReference type="AlphaFoldDB" id="A0A1H8I3E4"/>
<dbReference type="RefSeq" id="WP_091494473.1">
    <property type="nucleotide sequence ID" value="NZ_FODJ01000001.1"/>
</dbReference>
<dbReference type="Proteomes" id="UP000199300">
    <property type="component" value="Unassembled WGS sequence"/>
</dbReference>
<evidence type="ECO:0000313" key="1">
    <source>
        <dbReference type="EMBL" id="SEN62842.1"/>
    </source>
</evidence>
<evidence type="ECO:0000313" key="2">
    <source>
        <dbReference type="Proteomes" id="UP000199300"/>
    </source>
</evidence>
<name>A0A1H8I3E4_9BACI</name>